<dbReference type="SUPFAM" id="SSF103473">
    <property type="entry name" value="MFS general substrate transporter"/>
    <property type="match status" value="1"/>
</dbReference>
<evidence type="ECO:0000256" key="4">
    <source>
        <dbReference type="ARBA" id="ARBA00023136"/>
    </source>
</evidence>
<keyword evidence="3 6" id="KW-1133">Transmembrane helix</keyword>
<evidence type="ECO:0000256" key="5">
    <source>
        <dbReference type="SAM" id="MobiDB-lite"/>
    </source>
</evidence>
<gene>
    <name evidence="8" type="ORF">HYPBUDRAFT_7897</name>
</gene>
<dbReference type="Proteomes" id="UP000095085">
    <property type="component" value="Unassembled WGS sequence"/>
</dbReference>
<name>A0A1E4REU5_9ASCO</name>
<evidence type="ECO:0000256" key="2">
    <source>
        <dbReference type="ARBA" id="ARBA00022692"/>
    </source>
</evidence>
<dbReference type="Gene3D" id="1.20.1250.20">
    <property type="entry name" value="MFS general substrate transporter like domains"/>
    <property type="match status" value="1"/>
</dbReference>
<feature type="transmembrane region" description="Helical" evidence="6">
    <location>
        <begin position="425"/>
        <end position="447"/>
    </location>
</feature>
<dbReference type="STRING" id="984485.A0A1E4REU5"/>
<dbReference type="InterPro" id="IPR020846">
    <property type="entry name" value="MFS_dom"/>
</dbReference>
<evidence type="ECO:0000256" key="3">
    <source>
        <dbReference type="ARBA" id="ARBA00022989"/>
    </source>
</evidence>
<dbReference type="OrthoDB" id="3066029at2759"/>
<dbReference type="AlphaFoldDB" id="A0A1E4REU5"/>
<keyword evidence="2 6" id="KW-0812">Transmembrane</keyword>
<dbReference type="EMBL" id="KV454544">
    <property type="protein sequence ID" value="ODV65736.1"/>
    <property type="molecule type" value="Genomic_DNA"/>
</dbReference>
<evidence type="ECO:0000256" key="6">
    <source>
        <dbReference type="SAM" id="Phobius"/>
    </source>
</evidence>
<protein>
    <submittedName>
        <fullName evidence="8">MFS general substrate transporter</fullName>
    </submittedName>
</protein>
<keyword evidence="4 6" id="KW-0472">Membrane</keyword>
<feature type="transmembrane region" description="Helical" evidence="6">
    <location>
        <begin position="492"/>
        <end position="513"/>
    </location>
</feature>
<dbReference type="PANTHER" id="PTHR23502">
    <property type="entry name" value="MAJOR FACILITATOR SUPERFAMILY"/>
    <property type="match status" value="1"/>
</dbReference>
<dbReference type="PANTHER" id="PTHR23502:SF64">
    <property type="entry name" value="TRANSPORTER, PUTATIVE (AFU_ORTHOLOGUE AFUA_3G11760)-RELATED"/>
    <property type="match status" value="1"/>
</dbReference>
<feature type="domain" description="Major facilitator superfamily (MFS) profile" evidence="7">
    <location>
        <begin position="101"/>
        <end position="517"/>
    </location>
</feature>
<organism evidence="8 9">
    <name type="scientific">Hyphopichia burtonii NRRL Y-1933</name>
    <dbReference type="NCBI Taxonomy" id="984485"/>
    <lineage>
        <taxon>Eukaryota</taxon>
        <taxon>Fungi</taxon>
        <taxon>Dikarya</taxon>
        <taxon>Ascomycota</taxon>
        <taxon>Saccharomycotina</taxon>
        <taxon>Pichiomycetes</taxon>
        <taxon>Debaryomycetaceae</taxon>
        <taxon>Hyphopichia</taxon>
    </lineage>
</organism>
<evidence type="ECO:0000259" key="7">
    <source>
        <dbReference type="PROSITE" id="PS50850"/>
    </source>
</evidence>
<comment type="subcellular location">
    <subcellularLocation>
        <location evidence="1">Membrane</location>
        <topology evidence="1">Multi-pass membrane protein</topology>
    </subcellularLocation>
</comment>
<keyword evidence="9" id="KW-1185">Reference proteome</keyword>
<feature type="transmembrane region" description="Helical" evidence="6">
    <location>
        <begin position="100"/>
        <end position="124"/>
    </location>
</feature>
<dbReference type="RefSeq" id="XP_020074803.1">
    <property type="nucleotide sequence ID" value="XM_020223698.1"/>
</dbReference>
<sequence>MTKETALNHTSDSSLNSDTSNEAHFHADHYDAVPLDLSGVTEDAVSRQISRIQSRRSKDTDLEQQVQNPIPDLEPAEIEKVNSISDDPKFNRFPASKKKLYVAVASLSCFLSPLSGLSFLPAVPEIASRFNTSGEVINISSAVYCIFMSISPCIFSPISDIYGRKITFIVCSFMFSVSTILVAVSVNLAMFFIFRALTAIFGTSFFSVGAHVVADLYIPRERGACMSYIICGAQLGTAFGAVIGGIIVNYTSWRVIFWALAGIGFLVCVMAIVLLEETSVETRHSKILKEAKKTNPKKKFVLVPINPFRIIKALKYPTLVIDGYITISLVFNMYSLLTPIRYVMDPRFNLTKPVYSGLFYLAPGLGYLVGSLFGGKWADYVVRKYQKKRGRRVPEDRLRQTYIPLGFIYPVSILIYGWSVEKEKGGMAVPIIFMFISGLAQTNIFPASNTYCVDSMPELAGDAIGSSYFTRYLAAALASAVCLKSINKIGVGWTCTYSAALLWIGFLCAVYLVKYGEDVRVNSLIKNGLRKPEEFESIK</sequence>
<dbReference type="PROSITE" id="PS50850">
    <property type="entry name" value="MFS"/>
    <property type="match status" value="1"/>
</dbReference>
<dbReference type="InterPro" id="IPR036259">
    <property type="entry name" value="MFS_trans_sf"/>
</dbReference>
<evidence type="ECO:0000313" key="8">
    <source>
        <dbReference type="EMBL" id="ODV65736.1"/>
    </source>
</evidence>
<proteinExistence type="predicted"/>
<feature type="transmembrane region" description="Helical" evidence="6">
    <location>
        <begin position="357"/>
        <end position="382"/>
    </location>
</feature>
<dbReference type="GeneID" id="30998247"/>
<dbReference type="GO" id="GO:0005886">
    <property type="term" value="C:plasma membrane"/>
    <property type="evidence" value="ECO:0007669"/>
    <property type="project" value="TreeGrafter"/>
</dbReference>
<reference evidence="9" key="1">
    <citation type="submission" date="2016-05" db="EMBL/GenBank/DDBJ databases">
        <title>Comparative genomics of biotechnologically important yeasts.</title>
        <authorList>
            <consortium name="DOE Joint Genome Institute"/>
            <person name="Riley R."/>
            <person name="Haridas S."/>
            <person name="Wolfe K.H."/>
            <person name="Lopes M.R."/>
            <person name="Hittinger C.T."/>
            <person name="Goker M."/>
            <person name="Salamov A."/>
            <person name="Wisecaver J."/>
            <person name="Long T.M."/>
            <person name="Aerts A.L."/>
            <person name="Barry K."/>
            <person name="Choi C."/>
            <person name="Clum A."/>
            <person name="Coughlan A.Y."/>
            <person name="Deshpande S."/>
            <person name="Douglass A.P."/>
            <person name="Hanson S.J."/>
            <person name="Klenk H.-P."/>
            <person name="Labutti K."/>
            <person name="Lapidus A."/>
            <person name="Lindquist E."/>
            <person name="Lipzen A."/>
            <person name="Meier-Kolthoff J.P."/>
            <person name="Ohm R.A."/>
            <person name="Otillar R.P."/>
            <person name="Pangilinan J."/>
            <person name="Peng Y."/>
            <person name="Rokas A."/>
            <person name="Rosa C.A."/>
            <person name="Scheuner C."/>
            <person name="Sibirny A.A."/>
            <person name="Slot J.C."/>
            <person name="Stielow J.B."/>
            <person name="Sun H."/>
            <person name="Kurtzman C.P."/>
            <person name="Blackwell M."/>
            <person name="Grigoriev I.V."/>
            <person name="Jeffries T.W."/>
        </authorList>
    </citation>
    <scope>NUCLEOTIDE SEQUENCE [LARGE SCALE GENOMIC DNA]</scope>
    <source>
        <strain evidence="9">NRRL Y-1933</strain>
    </source>
</reference>
<evidence type="ECO:0000313" key="9">
    <source>
        <dbReference type="Proteomes" id="UP000095085"/>
    </source>
</evidence>
<dbReference type="Pfam" id="PF07690">
    <property type="entry name" value="MFS_1"/>
    <property type="match status" value="1"/>
</dbReference>
<dbReference type="GO" id="GO:0022857">
    <property type="term" value="F:transmembrane transporter activity"/>
    <property type="evidence" value="ECO:0007669"/>
    <property type="project" value="InterPro"/>
</dbReference>
<feature type="compositionally biased region" description="Low complexity" evidence="5">
    <location>
        <begin position="7"/>
        <end position="20"/>
    </location>
</feature>
<feature type="transmembrane region" description="Helical" evidence="6">
    <location>
        <begin position="136"/>
        <end position="155"/>
    </location>
</feature>
<feature type="region of interest" description="Disordered" evidence="5">
    <location>
        <begin position="1"/>
        <end position="26"/>
    </location>
</feature>
<dbReference type="InterPro" id="IPR011701">
    <property type="entry name" value="MFS"/>
</dbReference>
<evidence type="ECO:0000256" key="1">
    <source>
        <dbReference type="ARBA" id="ARBA00004141"/>
    </source>
</evidence>
<feature type="transmembrane region" description="Helical" evidence="6">
    <location>
        <begin position="192"/>
        <end position="214"/>
    </location>
</feature>
<feature type="transmembrane region" description="Helical" evidence="6">
    <location>
        <begin position="256"/>
        <end position="275"/>
    </location>
</feature>
<feature type="transmembrane region" description="Helical" evidence="6">
    <location>
        <begin position="319"/>
        <end position="337"/>
    </location>
</feature>
<feature type="transmembrane region" description="Helical" evidence="6">
    <location>
        <begin position="402"/>
        <end position="419"/>
    </location>
</feature>
<feature type="transmembrane region" description="Helical" evidence="6">
    <location>
        <begin position="226"/>
        <end position="250"/>
    </location>
</feature>
<accession>A0A1E4REU5</accession>
<feature type="transmembrane region" description="Helical" evidence="6">
    <location>
        <begin position="167"/>
        <end position="186"/>
    </location>
</feature>